<comment type="caution">
    <text evidence="1">The sequence shown here is derived from an EMBL/GenBank/DDBJ whole genome shotgun (WGS) entry which is preliminary data.</text>
</comment>
<dbReference type="Proteomes" id="UP001530377">
    <property type="component" value="Unassembled WGS sequence"/>
</dbReference>
<gene>
    <name evidence="1" type="ORF">ACHAXA_004978</name>
</gene>
<proteinExistence type="predicted"/>
<dbReference type="AlphaFoldDB" id="A0ABD3R6C6"/>
<dbReference type="EMBL" id="JALLPB020000545">
    <property type="protein sequence ID" value="KAL3808124.1"/>
    <property type="molecule type" value="Genomic_DNA"/>
</dbReference>
<keyword evidence="2" id="KW-1185">Reference proteome</keyword>
<evidence type="ECO:0000313" key="1">
    <source>
        <dbReference type="EMBL" id="KAL3808124.1"/>
    </source>
</evidence>
<sequence>MVSGWFGYPGDGAQEERWRHRFAGNSSVETFYENVQVDLYPMMDEYDSSDLKQSNISMPDGSYARFFSSARPGNVLKHFEWMATYGTFYCCGITRRKFAVSYDIAGKNGNDVMARLKYDWMSLVDVKQILDSSSYILQNGLPVLHVWGIGFGHINVTDTTGMQNLIDWLISPAAGKYRVFLIGGVPYAWRTQGSNTRKEPEWKTIFESLDAIQPWHVGVYKNAADFDIFFNGTIANDVAYCKQKGIMYMPTMFPGFSCYSLKRQRNEILPINRIPRDAYKYVADPTIHTIYLGQFDEVDEGTDIFKVTAKTSELPLPTSGWLALDKDKYSLPSDWYPREVPLTDTIPLGPASPTR</sequence>
<reference evidence="1 2" key="1">
    <citation type="submission" date="2024-10" db="EMBL/GenBank/DDBJ databases">
        <title>Updated reference genomes for cyclostephanoid diatoms.</title>
        <authorList>
            <person name="Roberts W.R."/>
            <person name="Alverson A.J."/>
        </authorList>
    </citation>
    <scope>NUCLEOTIDE SEQUENCE [LARGE SCALE GENOMIC DNA]</scope>
    <source>
        <strain evidence="1 2">AJA228-03</strain>
    </source>
</reference>
<protein>
    <submittedName>
        <fullName evidence="1">Uncharacterized protein</fullName>
    </submittedName>
</protein>
<organism evidence="1 2">
    <name type="scientific">Cyclostephanos tholiformis</name>
    <dbReference type="NCBI Taxonomy" id="382380"/>
    <lineage>
        <taxon>Eukaryota</taxon>
        <taxon>Sar</taxon>
        <taxon>Stramenopiles</taxon>
        <taxon>Ochrophyta</taxon>
        <taxon>Bacillariophyta</taxon>
        <taxon>Coscinodiscophyceae</taxon>
        <taxon>Thalassiosirophycidae</taxon>
        <taxon>Stephanodiscales</taxon>
        <taxon>Stephanodiscaceae</taxon>
        <taxon>Cyclostephanos</taxon>
    </lineage>
</organism>
<name>A0ABD3R6C6_9STRA</name>
<evidence type="ECO:0000313" key="2">
    <source>
        <dbReference type="Proteomes" id="UP001530377"/>
    </source>
</evidence>
<accession>A0ABD3R6C6</accession>
<dbReference type="Gene3D" id="3.20.20.80">
    <property type="entry name" value="Glycosidases"/>
    <property type="match status" value="1"/>
</dbReference>